<accession>A0A1I4Y8M0</accession>
<dbReference type="EMBL" id="FOVO01000001">
    <property type="protein sequence ID" value="SFN34083.1"/>
    <property type="molecule type" value="Genomic_DNA"/>
</dbReference>
<gene>
    <name evidence="1" type="ORF">SAMN05421579_10156</name>
</gene>
<organism evidence="1 2">
    <name type="scientific">Xenorhabdus japonica</name>
    <dbReference type="NCBI Taxonomy" id="53341"/>
    <lineage>
        <taxon>Bacteria</taxon>
        <taxon>Pseudomonadati</taxon>
        <taxon>Pseudomonadota</taxon>
        <taxon>Gammaproteobacteria</taxon>
        <taxon>Enterobacterales</taxon>
        <taxon>Morganellaceae</taxon>
        <taxon>Xenorhabdus</taxon>
    </lineage>
</organism>
<dbReference type="Proteomes" id="UP000199011">
    <property type="component" value="Unassembled WGS sequence"/>
</dbReference>
<evidence type="ECO:0000313" key="1">
    <source>
        <dbReference type="EMBL" id="SFN34083.1"/>
    </source>
</evidence>
<reference evidence="2" key="1">
    <citation type="submission" date="2016-10" db="EMBL/GenBank/DDBJ databases">
        <authorList>
            <person name="Varghese N."/>
            <person name="Submissions S."/>
        </authorList>
    </citation>
    <scope>NUCLEOTIDE SEQUENCE [LARGE SCALE GENOMIC DNA]</scope>
    <source>
        <strain evidence="2">DSM 16522</strain>
    </source>
</reference>
<dbReference type="AlphaFoldDB" id="A0A1I4Y8M0"/>
<sequence>MKVAMTLSCIHRRPLLGKSFRRIYPDIESLTSLLSSCELNHPIGQRIVIIATDTEGEGYFKDNSKNGDFSYFVGINQFMILPY</sequence>
<proteinExistence type="predicted"/>
<evidence type="ECO:0000313" key="2">
    <source>
        <dbReference type="Proteomes" id="UP000199011"/>
    </source>
</evidence>
<protein>
    <submittedName>
        <fullName evidence="1">Uncharacterized protein</fullName>
    </submittedName>
</protein>
<keyword evidence="2" id="KW-1185">Reference proteome</keyword>
<name>A0A1I4Y8M0_9GAMM</name>